<dbReference type="Proteomes" id="UP001307849">
    <property type="component" value="Unassembled WGS sequence"/>
</dbReference>
<sequence length="300" mass="32208">MSSDAVATNTNPNDFSASAHLRSGAPDGKFEEIGGRRTYVAPAPDGSKAKTLIYLTDMFGVDLLNHQLLADTYAKGGFHVLMPDILDGDGLPAEFINTAEPKSSVQEKLTVIEKATNHATLMATMGPKGIKHREAVSKPKVDAFIAFLRQDPSISKLGIIGTCWGGRHAILQARPDTGITAVAALQPSFTAAADWETVSVPIYVAFGSKDTIVPVSPTTAASLFTGEDAGTKGPTSMLSLSVDGIIDVMEKKLDVQKEIRVFENQVHGFTHRGDWSSDDDRKAMDEAAEEVIGWFKKYLA</sequence>
<feature type="compositionally biased region" description="Polar residues" evidence="1">
    <location>
        <begin position="1"/>
        <end position="16"/>
    </location>
</feature>
<evidence type="ECO:0000256" key="1">
    <source>
        <dbReference type="SAM" id="MobiDB-lite"/>
    </source>
</evidence>
<evidence type="ECO:0000313" key="3">
    <source>
        <dbReference type="EMBL" id="KAK6510859.1"/>
    </source>
</evidence>
<dbReference type="EMBL" id="JAVHJM010000007">
    <property type="protein sequence ID" value="KAK6510859.1"/>
    <property type="molecule type" value="Genomic_DNA"/>
</dbReference>
<dbReference type="GO" id="GO:0016787">
    <property type="term" value="F:hydrolase activity"/>
    <property type="evidence" value="ECO:0007669"/>
    <property type="project" value="InterPro"/>
</dbReference>
<gene>
    <name evidence="3" type="ORF">TWF506_009954</name>
</gene>
<dbReference type="PANTHER" id="PTHR17630">
    <property type="entry name" value="DIENELACTONE HYDROLASE"/>
    <property type="match status" value="1"/>
</dbReference>
<dbReference type="AlphaFoldDB" id="A0AAN8N7M8"/>
<proteinExistence type="predicted"/>
<dbReference type="PANTHER" id="PTHR17630:SF44">
    <property type="entry name" value="PROTEIN AIM2"/>
    <property type="match status" value="1"/>
</dbReference>
<dbReference type="SUPFAM" id="SSF53474">
    <property type="entry name" value="alpha/beta-Hydrolases"/>
    <property type="match status" value="1"/>
</dbReference>
<protein>
    <recommendedName>
        <fullName evidence="2">Dienelactone hydrolase domain-containing protein</fullName>
    </recommendedName>
</protein>
<dbReference type="Pfam" id="PF01738">
    <property type="entry name" value="DLH"/>
    <property type="match status" value="1"/>
</dbReference>
<comment type="caution">
    <text evidence="3">The sequence shown here is derived from an EMBL/GenBank/DDBJ whole genome shotgun (WGS) entry which is preliminary data.</text>
</comment>
<accession>A0AAN8N7M8</accession>
<evidence type="ECO:0000313" key="4">
    <source>
        <dbReference type="Proteomes" id="UP001307849"/>
    </source>
</evidence>
<keyword evidence="4" id="KW-1185">Reference proteome</keyword>
<reference evidence="3 4" key="1">
    <citation type="submission" date="2019-10" db="EMBL/GenBank/DDBJ databases">
        <authorList>
            <person name="Palmer J.M."/>
        </authorList>
    </citation>
    <scope>NUCLEOTIDE SEQUENCE [LARGE SCALE GENOMIC DNA]</scope>
    <source>
        <strain evidence="3 4">TWF506</strain>
    </source>
</reference>
<name>A0AAN8N7M8_9PEZI</name>
<dbReference type="Gene3D" id="3.40.50.1820">
    <property type="entry name" value="alpha/beta hydrolase"/>
    <property type="match status" value="1"/>
</dbReference>
<feature type="region of interest" description="Disordered" evidence="1">
    <location>
        <begin position="1"/>
        <end position="29"/>
    </location>
</feature>
<organism evidence="3 4">
    <name type="scientific">Arthrobotrys conoides</name>
    <dbReference type="NCBI Taxonomy" id="74498"/>
    <lineage>
        <taxon>Eukaryota</taxon>
        <taxon>Fungi</taxon>
        <taxon>Dikarya</taxon>
        <taxon>Ascomycota</taxon>
        <taxon>Pezizomycotina</taxon>
        <taxon>Orbiliomycetes</taxon>
        <taxon>Orbiliales</taxon>
        <taxon>Orbiliaceae</taxon>
        <taxon>Arthrobotrys</taxon>
    </lineage>
</organism>
<evidence type="ECO:0000259" key="2">
    <source>
        <dbReference type="Pfam" id="PF01738"/>
    </source>
</evidence>
<dbReference type="InterPro" id="IPR002925">
    <property type="entry name" value="Dienelactn_hydro"/>
</dbReference>
<dbReference type="InterPro" id="IPR029058">
    <property type="entry name" value="AB_hydrolase_fold"/>
</dbReference>
<feature type="domain" description="Dienelactone hydrolase" evidence="2">
    <location>
        <begin position="43"/>
        <end position="216"/>
    </location>
</feature>